<protein>
    <submittedName>
        <fullName evidence="2">Protein-tyrosine-phosphatase</fullName>
    </submittedName>
</protein>
<organism evidence="1 2">
    <name type="scientific">Panagrolaimus sp. JU765</name>
    <dbReference type="NCBI Taxonomy" id="591449"/>
    <lineage>
        <taxon>Eukaryota</taxon>
        <taxon>Metazoa</taxon>
        <taxon>Ecdysozoa</taxon>
        <taxon>Nematoda</taxon>
        <taxon>Chromadorea</taxon>
        <taxon>Rhabditida</taxon>
        <taxon>Tylenchina</taxon>
        <taxon>Panagrolaimomorpha</taxon>
        <taxon>Panagrolaimoidea</taxon>
        <taxon>Panagrolaimidae</taxon>
        <taxon>Panagrolaimus</taxon>
    </lineage>
</organism>
<evidence type="ECO:0000313" key="2">
    <source>
        <dbReference type="WBParaSite" id="JU765_v2.g4991.t1"/>
    </source>
</evidence>
<dbReference type="WBParaSite" id="JU765_v2.g4991.t1">
    <property type="protein sequence ID" value="JU765_v2.g4991.t1"/>
    <property type="gene ID" value="JU765_v2.g4991"/>
</dbReference>
<dbReference type="Proteomes" id="UP000887576">
    <property type="component" value="Unplaced"/>
</dbReference>
<reference evidence="2" key="1">
    <citation type="submission" date="2022-11" db="UniProtKB">
        <authorList>
            <consortium name="WormBaseParasite"/>
        </authorList>
    </citation>
    <scope>IDENTIFICATION</scope>
</reference>
<sequence>MELSHSTSPFPPSEVASTSNFSVPCTVNAEQLASILSTDNFDCIVLDCRPPGTLPTIRSAQSIFLPTVLLRRLNNGTISPTSISPLLGDADRKVIIVPDSMQSNSLAARIFNTLVRKQYTVAFLSEDVKTLADICPDLCAENVPVNVMNGLNLNILSVCDALGKKVVNKNGMVVKPDENTRRPNAMFPVPILPYLYLGNDETAKNINTLKRFNIRYVINVTNNLPNYFKEESGFHYLRIGVDDTCSHNLIEHFPTAISFIEQARTEKCSVLVHCWAGISRSVTICLAYLMQATHSTLEQAFDFLLKQNGSIAPNFHFMGQLIEFERHLFDTTATSTSSLPSSGSTSATSTESSSSCSSV</sequence>
<proteinExistence type="predicted"/>
<name>A0AC34RAI4_9BILA</name>
<evidence type="ECO:0000313" key="1">
    <source>
        <dbReference type="Proteomes" id="UP000887576"/>
    </source>
</evidence>
<accession>A0AC34RAI4</accession>